<dbReference type="InterPro" id="IPR014721">
    <property type="entry name" value="Ribsml_uS5_D2-typ_fold_subgr"/>
</dbReference>
<evidence type="ECO:0000313" key="2">
    <source>
        <dbReference type="Proteomes" id="UP000034324"/>
    </source>
</evidence>
<dbReference type="PATRIC" id="fig|1618432.3.peg.974"/>
<dbReference type="Proteomes" id="UP000034324">
    <property type="component" value="Unassembled WGS sequence"/>
</dbReference>
<dbReference type="InterPro" id="IPR020568">
    <property type="entry name" value="Ribosomal_Su5_D2-typ_SF"/>
</dbReference>
<dbReference type="SUPFAM" id="SSF54211">
    <property type="entry name" value="Ribosomal protein S5 domain 2-like"/>
    <property type="match status" value="1"/>
</dbReference>
<proteinExistence type="predicted"/>
<dbReference type="EMBL" id="LBVC01000086">
    <property type="protein sequence ID" value="KKQ76073.1"/>
    <property type="molecule type" value="Genomic_DNA"/>
</dbReference>
<reference evidence="1 2" key="1">
    <citation type="journal article" date="2015" name="Nature">
        <title>rRNA introns, odd ribosomes, and small enigmatic genomes across a large radiation of phyla.</title>
        <authorList>
            <person name="Brown C.T."/>
            <person name="Hug L.A."/>
            <person name="Thomas B.C."/>
            <person name="Sharon I."/>
            <person name="Castelle C.J."/>
            <person name="Singh A."/>
            <person name="Wilkins M.J."/>
            <person name="Williams K.H."/>
            <person name="Banfield J.F."/>
        </authorList>
    </citation>
    <scope>NUCLEOTIDE SEQUENCE [LARGE SCALE GENOMIC DNA]</scope>
</reference>
<gene>
    <name evidence="1" type="ORF">US99_C0086G0005</name>
</gene>
<dbReference type="SUPFAM" id="SSF52540">
    <property type="entry name" value="P-loop containing nucleoside triphosphate hydrolases"/>
    <property type="match status" value="1"/>
</dbReference>
<dbReference type="Pfam" id="PF13541">
    <property type="entry name" value="ChlI"/>
    <property type="match status" value="1"/>
</dbReference>
<accession>A0A0G0K8S9</accession>
<sequence>MQRIAKQTHIPIFLVGHVTKEGAIAGPKTLEHMVDVVLSLEGDPLSQFRILRSNKNRFGPTDEVGIFEMDDCGMKEVQNPSKIFLDQKVDAPGSAKAAILTGLRPILVEIQALVTRSSLPTPRRVGSGIDNYRLQLLVAVLQKRLGLPLYDQDIFVNVTGGLKVIEPAADLAICQAIISSFKDKVIAPKTVFIGEVGLLGEIRKVRSIEKRINEAKRLGFNNIITSQNGKTLADVLSYCYED</sequence>
<dbReference type="Gene3D" id="3.40.50.300">
    <property type="entry name" value="P-loop containing nucleotide triphosphate hydrolases"/>
    <property type="match status" value="1"/>
</dbReference>
<dbReference type="AlphaFoldDB" id="A0A0G0K8S9"/>
<dbReference type="PANTHER" id="PTHR32472:SF10">
    <property type="entry name" value="DNA REPAIR PROTEIN RADA-LIKE PROTEIN"/>
    <property type="match status" value="1"/>
</dbReference>
<name>A0A0G0K8S9_9BACT</name>
<dbReference type="PRINTS" id="PR01874">
    <property type="entry name" value="DNAREPAIRADA"/>
</dbReference>
<dbReference type="GO" id="GO:0000725">
    <property type="term" value="P:recombinational repair"/>
    <property type="evidence" value="ECO:0007669"/>
    <property type="project" value="TreeGrafter"/>
</dbReference>
<organism evidence="1 2">
    <name type="scientific">Candidatus Daviesbacteria bacterium GW2011_GWF2_38_6</name>
    <dbReference type="NCBI Taxonomy" id="1618432"/>
    <lineage>
        <taxon>Bacteria</taxon>
        <taxon>Candidatus Daviesiibacteriota</taxon>
    </lineage>
</organism>
<dbReference type="GO" id="GO:0005829">
    <property type="term" value="C:cytosol"/>
    <property type="evidence" value="ECO:0007669"/>
    <property type="project" value="TreeGrafter"/>
</dbReference>
<dbReference type="PANTHER" id="PTHR32472">
    <property type="entry name" value="DNA REPAIR PROTEIN RADA"/>
    <property type="match status" value="1"/>
</dbReference>
<protein>
    <submittedName>
        <fullName evidence="1">Repair protein radA protein</fullName>
    </submittedName>
</protein>
<dbReference type="InterPro" id="IPR027417">
    <property type="entry name" value="P-loop_NTPase"/>
</dbReference>
<evidence type="ECO:0000313" key="1">
    <source>
        <dbReference type="EMBL" id="KKQ76073.1"/>
    </source>
</evidence>
<dbReference type="Gene3D" id="3.30.230.10">
    <property type="match status" value="1"/>
</dbReference>
<comment type="caution">
    <text evidence="1">The sequence shown here is derived from an EMBL/GenBank/DDBJ whole genome shotgun (WGS) entry which is preliminary data.</text>
</comment>